<dbReference type="InterPro" id="IPR001119">
    <property type="entry name" value="SLH_dom"/>
</dbReference>
<comment type="similarity">
    <text evidence="1 2">Belongs to the OprB family.</text>
</comment>
<proteinExistence type="inferred from homology"/>
<dbReference type="InterPro" id="IPR051465">
    <property type="entry name" value="Cell_Envelope_Struct_Comp"/>
</dbReference>
<evidence type="ECO:0000256" key="2">
    <source>
        <dbReference type="RuleBase" id="RU363072"/>
    </source>
</evidence>
<dbReference type="NCBIfam" id="NF033921">
    <property type="entry name" value="por_somb"/>
    <property type="match status" value="1"/>
</dbReference>
<evidence type="ECO:0000256" key="1">
    <source>
        <dbReference type="ARBA" id="ARBA00008769"/>
    </source>
</evidence>
<comment type="caution">
    <text evidence="4">The sequence shown here is derived from an EMBL/GenBank/DDBJ whole genome shotgun (WGS) entry which is preliminary data.</text>
</comment>
<protein>
    <submittedName>
        <fullName evidence="4">Iron uptake porin</fullName>
    </submittedName>
</protein>
<dbReference type="Gene3D" id="2.40.160.180">
    <property type="entry name" value="Carbohydrate-selective porin OprB"/>
    <property type="match status" value="1"/>
</dbReference>
<dbReference type="Proteomes" id="UP001526426">
    <property type="component" value="Unassembled WGS sequence"/>
</dbReference>
<sequence>MSILAAPLPGIPSENSPSSLPLVNGAMGAENHPMAQMNSVSQLRDVFPGDWAYQALSELMTRYNCLVGYPDGTFRGQRSLSRYEFAAGLNACLQSIERLLGDDDRPTQGDLEVLRRLEQEFSSELAFLGTRIDGLEARVAQLEEQQFSTTTKLFGQAIIGLQGRNNNQLDFFPVDGIADLRDPFTQPTVITNVQLSLFTQFSPRSLLLTGLQASNGRFRLTNDTALSYEGDFNNQNQFQLSDLTYRHLFGDRLALIVGPRGVNGVSVFRGANRVESAGFGPVSAFAQRNPIIAIGGGQGGLGLDWQVSDRLNVQGFYSSSLPNNGEFGGLLGGDFGDITSGVQVAIAPSNNLDLTLNYLYNYSPLGSLRTGIGEDQLVPEGTPLNTHAFGINLSWDATSWLNWGGWFGYTTSSIPSESGTVNTVNWMTFLNFPDLGGQGNLGGIYFGQPPKITRSTLPTGFNLPNLLAGGLGTSGGSRSTTTHLEAFYRWQMTDNIALTPGVVFVLNPAQSSGSDTITIGVLRTTFSF</sequence>
<accession>A0ABT3L969</accession>
<evidence type="ECO:0000313" key="4">
    <source>
        <dbReference type="EMBL" id="MCW6037644.1"/>
    </source>
</evidence>
<dbReference type="PANTHER" id="PTHR43308">
    <property type="entry name" value="OUTER MEMBRANE PROTEIN ALPHA-RELATED"/>
    <property type="match status" value="1"/>
</dbReference>
<dbReference type="EMBL" id="JAIHOM010000082">
    <property type="protein sequence ID" value="MCW6037644.1"/>
    <property type="molecule type" value="Genomic_DNA"/>
</dbReference>
<name>A0ABT3L969_9CYAN</name>
<evidence type="ECO:0000259" key="3">
    <source>
        <dbReference type="PROSITE" id="PS51272"/>
    </source>
</evidence>
<gene>
    <name evidence="4" type="ORF">K4A83_15380</name>
</gene>
<keyword evidence="5" id="KW-1185">Reference proteome</keyword>
<dbReference type="InterPro" id="IPR047684">
    <property type="entry name" value="Por_som-like"/>
</dbReference>
<reference evidence="4 5" key="1">
    <citation type="submission" date="2021-08" db="EMBL/GenBank/DDBJ databases">
        <title>Draft genome sequence of Spirulina subsalsa with high tolerance to salinity and hype-accumulation of phycocyanin.</title>
        <authorList>
            <person name="Pei H."/>
            <person name="Jiang L."/>
        </authorList>
    </citation>
    <scope>NUCLEOTIDE SEQUENCE [LARGE SCALE GENOMIC DNA]</scope>
    <source>
        <strain evidence="4 5">FACHB-351</strain>
    </source>
</reference>
<dbReference type="PANTHER" id="PTHR43308:SF1">
    <property type="entry name" value="OUTER MEMBRANE PROTEIN ALPHA"/>
    <property type="match status" value="1"/>
</dbReference>
<dbReference type="Pfam" id="PF04966">
    <property type="entry name" value="OprB"/>
    <property type="match status" value="1"/>
</dbReference>
<feature type="domain" description="SLH" evidence="3">
    <location>
        <begin position="39"/>
        <end position="103"/>
    </location>
</feature>
<organism evidence="4 5">
    <name type="scientific">Spirulina subsalsa FACHB-351</name>
    <dbReference type="NCBI Taxonomy" id="234711"/>
    <lineage>
        <taxon>Bacteria</taxon>
        <taxon>Bacillati</taxon>
        <taxon>Cyanobacteriota</taxon>
        <taxon>Cyanophyceae</taxon>
        <taxon>Spirulinales</taxon>
        <taxon>Spirulinaceae</taxon>
        <taxon>Spirulina</taxon>
    </lineage>
</organism>
<dbReference type="InterPro" id="IPR007049">
    <property type="entry name" value="Carb-sel_porin_OprB"/>
</dbReference>
<evidence type="ECO:0000313" key="5">
    <source>
        <dbReference type="Proteomes" id="UP001526426"/>
    </source>
</evidence>
<dbReference type="InterPro" id="IPR038673">
    <property type="entry name" value="OprB_sf"/>
</dbReference>
<dbReference type="PROSITE" id="PS51272">
    <property type="entry name" value="SLH"/>
    <property type="match status" value="1"/>
</dbReference>